<sequence length="49" mass="5550">MINGELRNLKFQYKQTIIFLAYVSVPLPSTPNKIILPEAKQSGCEIENV</sequence>
<protein>
    <submittedName>
        <fullName evidence="1">Uncharacterized protein</fullName>
    </submittedName>
</protein>
<evidence type="ECO:0000313" key="1">
    <source>
        <dbReference type="EMBL" id="BBF82845.1"/>
    </source>
</evidence>
<dbReference type="EMBL" id="AP018830">
    <property type="protein sequence ID" value="BBF82845.1"/>
    <property type="molecule type" value="Genomic_DNA"/>
</dbReference>
<accession>A0A387K0Z6</accession>
<name>A0A387K0Z6_9ENTR</name>
<organism evidence="1">
    <name type="scientific">Enterobacter hormaechei subsp. xiangfangensis</name>
    <dbReference type="NCBI Taxonomy" id="1296536"/>
    <lineage>
        <taxon>Bacteria</taxon>
        <taxon>Pseudomonadati</taxon>
        <taxon>Pseudomonadota</taxon>
        <taxon>Gammaproteobacteria</taxon>
        <taxon>Enterobacterales</taxon>
        <taxon>Enterobacteriaceae</taxon>
        <taxon>Enterobacter</taxon>
        <taxon>Enterobacter cloacae complex</taxon>
    </lineage>
</organism>
<geneLocation type="plasmid" evidence="1">
    <name>pM206-NDM1</name>
</geneLocation>
<keyword evidence="1" id="KW-0614">Plasmid</keyword>
<proteinExistence type="predicted"/>
<dbReference type="AlphaFoldDB" id="A0A387K0Z6"/>
<reference evidence="1" key="1">
    <citation type="journal article" date="2019" name="Antimicrob. Agents Chemother.">
        <title>Spreading Patterns of NDM-Producing Enterobacteriaceae in Clinical and Environmental Settings in Yangon, Myanmar.</title>
        <authorList>
            <person name="Sugawara Y."/>
            <person name="Akeda Y."/>
            <person name="Hagiya H."/>
            <person name="Sakamoto N."/>
            <person name="Takeuchi D."/>
            <person name="Shanmugakani R.K."/>
            <person name="Motooka D."/>
            <person name="Nishi I."/>
            <person name="Zin K.N."/>
            <person name="Aye M.M."/>
            <person name="Myint T."/>
            <person name="Tomono K."/>
            <person name="Hamada S."/>
        </authorList>
    </citation>
    <scope>NUCLEOTIDE SEQUENCE</scope>
    <source>
        <strain evidence="1">M206</strain>
        <plasmid evidence="1">pM206-NDM1</plasmid>
    </source>
</reference>